<organism evidence="2">
    <name type="scientific">Mucor ambiguus</name>
    <dbReference type="NCBI Taxonomy" id="91626"/>
    <lineage>
        <taxon>Eukaryota</taxon>
        <taxon>Fungi</taxon>
        <taxon>Fungi incertae sedis</taxon>
        <taxon>Mucoromycota</taxon>
        <taxon>Mucoromycotina</taxon>
        <taxon>Mucoromycetes</taxon>
        <taxon>Mucorales</taxon>
        <taxon>Mucorineae</taxon>
        <taxon>Mucoraceae</taxon>
        <taxon>Mucor</taxon>
    </lineage>
</organism>
<dbReference type="STRING" id="91626.A0A0C9M3K0"/>
<dbReference type="AlphaFoldDB" id="A0A0C9M3K0"/>
<dbReference type="Proteomes" id="UP000053815">
    <property type="component" value="Unassembled WGS sequence"/>
</dbReference>
<reference evidence="2" key="1">
    <citation type="submission" date="2014-09" db="EMBL/GenBank/DDBJ databases">
        <title>Draft genome sequence of an oleaginous Mucoromycotina fungus Mucor ambiguus NBRC6742.</title>
        <authorList>
            <person name="Takeda I."/>
            <person name="Yamane N."/>
            <person name="Morita T."/>
            <person name="Tamano K."/>
            <person name="Machida M."/>
            <person name="Baker S."/>
            <person name="Koike H."/>
        </authorList>
    </citation>
    <scope>NUCLEOTIDE SEQUENCE</scope>
    <source>
        <strain evidence="2">NBRC 6742</strain>
    </source>
</reference>
<gene>
    <name evidence="2" type="ORF">MAM1_0001d00066</name>
</gene>
<feature type="compositionally biased region" description="Polar residues" evidence="1">
    <location>
        <begin position="95"/>
        <end position="119"/>
    </location>
</feature>
<feature type="region of interest" description="Disordered" evidence="1">
    <location>
        <begin position="83"/>
        <end position="135"/>
    </location>
</feature>
<name>A0A0C9M3K0_9FUNG</name>
<dbReference type="EMBL" id="DF836290">
    <property type="protein sequence ID" value="GAN00644.1"/>
    <property type="molecule type" value="Genomic_DNA"/>
</dbReference>
<accession>A0A0C9M3K0</accession>
<sequence length="173" mass="19534">MIGSNMETDRATSLFTRNPPFFHFSNFHDLAAASIETAITAFKNFTNPNQVTISSAIEKRLTNFETILEKILQAIDHLMTLHAPTDQPVPPLQDTPPQASSTSHLPSNDTAVKPTTTRTWADITSRPPAPLTDRRRQALHRIFTSKDEESPDANSYTFVYHLSRTTHYWHTNS</sequence>
<proteinExistence type="predicted"/>
<evidence type="ECO:0000313" key="3">
    <source>
        <dbReference type="Proteomes" id="UP000053815"/>
    </source>
</evidence>
<evidence type="ECO:0000313" key="2">
    <source>
        <dbReference type="EMBL" id="GAN00644.1"/>
    </source>
</evidence>
<protein>
    <submittedName>
        <fullName evidence="2">Uncharacterized protein</fullName>
    </submittedName>
</protein>
<keyword evidence="3" id="KW-1185">Reference proteome</keyword>
<evidence type="ECO:0000256" key="1">
    <source>
        <dbReference type="SAM" id="MobiDB-lite"/>
    </source>
</evidence>